<feature type="transmembrane region" description="Helical" evidence="7">
    <location>
        <begin position="394"/>
        <end position="414"/>
    </location>
</feature>
<feature type="transmembrane region" description="Helical" evidence="7">
    <location>
        <begin position="356"/>
        <end position="374"/>
    </location>
</feature>
<evidence type="ECO:0000259" key="8">
    <source>
        <dbReference type="PROSITE" id="PS50850"/>
    </source>
</evidence>
<dbReference type="OrthoDB" id="4078873at2759"/>
<feature type="transmembrane region" description="Helical" evidence="7">
    <location>
        <begin position="314"/>
        <end position="336"/>
    </location>
</feature>
<proteinExistence type="inferred from homology"/>
<feature type="transmembrane region" description="Helical" evidence="7">
    <location>
        <begin position="562"/>
        <end position="581"/>
    </location>
</feature>
<feature type="transmembrane region" description="Helical" evidence="7">
    <location>
        <begin position="108"/>
        <end position="132"/>
    </location>
</feature>
<dbReference type="SUPFAM" id="SSF103473">
    <property type="entry name" value="MFS general substrate transporter"/>
    <property type="match status" value="2"/>
</dbReference>
<keyword evidence="6 7" id="KW-0472">Membrane</keyword>
<evidence type="ECO:0000256" key="6">
    <source>
        <dbReference type="ARBA" id="ARBA00023136"/>
    </source>
</evidence>
<evidence type="ECO:0000256" key="7">
    <source>
        <dbReference type="SAM" id="Phobius"/>
    </source>
</evidence>
<dbReference type="PANTHER" id="PTHR23501">
    <property type="entry name" value="MAJOR FACILITATOR SUPERFAMILY"/>
    <property type="match status" value="1"/>
</dbReference>
<dbReference type="GO" id="GO:0022857">
    <property type="term" value="F:transmembrane transporter activity"/>
    <property type="evidence" value="ECO:0007669"/>
    <property type="project" value="InterPro"/>
</dbReference>
<feature type="transmembrane region" description="Helical" evidence="7">
    <location>
        <begin position="485"/>
        <end position="509"/>
    </location>
</feature>
<comment type="subcellular location">
    <subcellularLocation>
        <location evidence="1">Membrane</location>
        <topology evidence="1">Multi-pass membrane protein</topology>
    </subcellularLocation>
</comment>
<keyword evidence="5 7" id="KW-1133">Transmembrane helix</keyword>
<evidence type="ECO:0000256" key="1">
    <source>
        <dbReference type="ARBA" id="ARBA00004141"/>
    </source>
</evidence>
<evidence type="ECO:0000313" key="9">
    <source>
        <dbReference type="EMBL" id="KKA29550.1"/>
    </source>
</evidence>
<evidence type="ECO:0000256" key="5">
    <source>
        <dbReference type="ARBA" id="ARBA00022989"/>
    </source>
</evidence>
<dbReference type="FunFam" id="1.20.1250.20:FF:000284">
    <property type="entry name" value="Siderophore iron transporter mirB"/>
    <property type="match status" value="1"/>
</dbReference>
<keyword evidence="3" id="KW-0813">Transport</keyword>
<feature type="transmembrane region" description="Helical" evidence="7">
    <location>
        <begin position="423"/>
        <end position="442"/>
    </location>
</feature>
<comment type="caution">
    <text evidence="9">The sequence shown here is derived from an EMBL/GenBank/DDBJ whole genome shotgun (WGS) entry which is preliminary data.</text>
</comment>
<keyword evidence="4 7" id="KW-0812">Transmembrane</keyword>
<dbReference type="InterPro" id="IPR020846">
    <property type="entry name" value="MFS_dom"/>
</dbReference>
<accession>A0A0F4ZH57</accession>
<dbReference type="Gene3D" id="1.20.1250.20">
    <property type="entry name" value="MFS general substrate transporter like domains"/>
    <property type="match status" value="2"/>
</dbReference>
<dbReference type="GO" id="GO:0005886">
    <property type="term" value="C:plasma membrane"/>
    <property type="evidence" value="ECO:0007669"/>
    <property type="project" value="TreeGrafter"/>
</dbReference>
<feature type="transmembrane region" description="Helical" evidence="7">
    <location>
        <begin position="448"/>
        <end position="478"/>
    </location>
</feature>
<dbReference type="InterPro" id="IPR011701">
    <property type="entry name" value="MFS"/>
</dbReference>
<dbReference type="PROSITE" id="PS50850">
    <property type="entry name" value="MFS"/>
    <property type="match status" value="1"/>
</dbReference>
<organism evidence="9 10">
    <name type="scientific">Thielaviopsis punctulata</name>
    <dbReference type="NCBI Taxonomy" id="72032"/>
    <lineage>
        <taxon>Eukaryota</taxon>
        <taxon>Fungi</taxon>
        <taxon>Dikarya</taxon>
        <taxon>Ascomycota</taxon>
        <taxon>Pezizomycotina</taxon>
        <taxon>Sordariomycetes</taxon>
        <taxon>Hypocreomycetidae</taxon>
        <taxon>Microascales</taxon>
        <taxon>Ceratocystidaceae</taxon>
        <taxon>Thielaviopsis</taxon>
    </lineage>
</organism>
<feature type="domain" description="Major facilitator superfamily (MFS) profile" evidence="8">
    <location>
        <begin position="79"/>
        <end position="585"/>
    </location>
</feature>
<evidence type="ECO:0000313" key="10">
    <source>
        <dbReference type="Proteomes" id="UP000033483"/>
    </source>
</evidence>
<keyword evidence="10" id="KW-1185">Reference proteome</keyword>
<feature type="transmembrane region" description="Helical" evidence="7">
    <location>
        <begin position="144"/>
        <end position="167"/>
    </location>
</feature>
<dbReference type="InterPro" id="IPR036259">
    <property type="entry name" value="MFS_trans_sf"/>
</dbReference>
<comment type="similarity">
    <text evidence="2">Belongs to the major facilitator superfamily.</text>
</comment>
<dbReference type="EMBL" id="LAEV01000782">
    <property type="protein sequence ID" value="KKA29550.1"/>
    <property type="molecule type" value="Genomic_DNA"/>
</dbReference>
<feature type="transmembrane region" description="Helical" evidence="7">
    <location>
        <begin position="280"/>
        <end position="302"/>
    </location>
</feature>
<protein>
    <recommendedName>
        <fullName evidence="8">Major facilitator superfamily (MFS) profile domain-containing protein</fullName>
    </recommendedName>
</protein>
<feature type="transmembrane region" description="Helical" evidence="7">
    <location>
        <begin position="77"/>
        <end position="96"/>
    </location>
</feature>
<reference evidence="9 10" key="1">
    <citation type="submission" date="2015-03" db="EMBL/GenBank/DDBJ databases">
        <authorList>
            <person name="Radwan O."/>
            <person name="Al-Naeli F.A."/>
            <person name="Rendon G.A."/>
            <person name="Fields C."/>
        </authorList>
    </citation>
    <scope>NUCLEOTIDE SEQUENCE [LARGE SCALE GENOMIC DNA]</scope>
    <source>
        <strain evidence="9">CR-DP1</strain>
    </source>
</reference>
<feature type="transmembrane region" description="Helical" evidence="7">
    <location>
        <begin position="231"/>
        <end position="253"/>
    </location>
</feature>
<name>A0A0F4ZH57_9PEZI</name>
<sequence length="597" mass="65519">MSNTIRTPGAPSSTTPLCQDNSLPSYVNVEALPSETQSSGNALLPDPMAEAEADTAIQDGVAEVEAVTTIWTRRDLIIAYTMIWLIYFIDTLQQSTTGNLLAWVTSDFAAHSLIATTAVVSLLFGGLSKLTLAKVLDIWGRPQGYLVSVVILTIGLIMMAACTGVKLYAVGQVFYWTGYNGLSYSLTIFIADTSALKNRSLMFAFSLSPYLITTWIGGSIADAFLKGPGWRWAYGSFSIITPIVTMPLFFVMWKGREKAKAAGLIKLRSSGRTWTQNIKYYIYEFDVVGLILITAGLALFLLPFNIYQRQEHGWRTPFIIIMLLVSVVLIVAFGVYETFYAPVKYLPYELFTDRTIVGSFCLSTILFICFYVWNSYFSSFLQVVNDLDIVHTNYVSNIYTVGSCLWAIVTGIIIRRTGRFKALALYFGVPFTILGVALMIRFRQPGVYLGYVCMCQILIAFAGGTLGIASEIAVMAVVSHQHIAVVLAVLAMCSSIGGAIGSTIASAIWQGVFPTHLLRYLPADHKKDLAEIVGSIAVQKSYAVGTPVRIAIEKAYGDAQRIMLIASSVILTGAIVCVTVWRDYNVKERKQVTGTVV</sequence>
<feature type="transmembrane region" description="Helical" evidence="7">
    <location>
        <begin position="203"/>
        <end position="225"/>
    </location>
</feature>
<dbReference type="AlphaFoldDB" id="A0A0F4ZH57"/>
<evidence type="ECO:0000256" key="3">
    <source>
        <dbReference type="ARBA" id="ARBA00022448"/>
    </source>
</evidence>
<evidence type="ECO:0000256" key="4">
    <source>
        <dbReference type="ARBA" id="ARBA00022692"/>
    </source>
</evidence>
<dbReference type="Proteomes" id="UP000033483">
    <property type="component" value="Unassembled WGS sequence"/>
</dbReference>
<dbReference type="PANTHER" id="PTHR23501:SF3">
    <property type="entry name" value="MAJOR FACILITATOR SUPERFAMILY (MFS) PROFILE DOMAIN-CONTAINING PROTEIN"/>
    <property type="match status" value="1"/>
</dbReference>
<dbReference type="Pfam" id="PF07690">
    <property type="entry name" value="MFS_1"/>
    <property type="match status" value="1"/>
</dbReference>
<gene>
    <name evidence="9" type="ORF">TD95_001666</name>
</gene>
<feature type="transmembrane region" description="Helical" evidence="7">
    <location>
        <begin position="173"/>
        <end position="191"/>
    </location>
</feature>
<evidence type="ECO:0000256" key="2">
    <source>
        <dbReference type="ARBA" id="ARBA00008335"/>
    </source>
</evidence>